<feature type="chain" id="PRO_5030832760" description="Alginate export domain-containing protein" evidence="1">
    <location>
        <begin position="19"/>
        <end position="400"/>
    </location>
</feature>
<proteinExistence type="predicted"/>
<dbReference type="EMBL" id="JACIJJ010000001">
    <property type="protein sequence ID" value="MBB5697860.1"/>
    <property type="molecule type" value="Genomic_DNA"/>
</dbReference>
<evidence type="ECO:0000313" key="4">
    <source>
        <dbReference type="Proteomes" id="UP000557739"/>
    </source>
</evidence>
<feature type="signal peptide" evidence="1">
    <location>
        <begin position="1"/>
        <end position="18"/>
    </location>
</feature>
<dbReference type="Pfam" id="PF13372">
    <property type="entry name" value="Alginate_exp"/>
    <property type="match status" value="1"/>
</dbReference>
<dbReference type="RefSeq" id="WP_184025532.1">
    <property type="nucleotide sequence ID" value="NZ_JACIJJ010000001.1"/>
</dbReference>
<comment type="caution">
    <text evidence="3">The sequence shown here is derived from an EMBL/GenBank/DDBJ whole genome shotgun (WGS) entry which is preliminary data.</text>
</comment>
<feature type="domain" description="Alginate export" evidence="2">
    <location>
        <begin position="27"/>
        <end position="151"/>
    </location>
</feature>
<organism evidence="3 4">
    <name type="scientific">Sphingomonas yantingensis</name>
    <dbReference type="NCBI Taxonomy" id="1241761"/>
    <lineage>
        <taxon>Bacteria</taxon>
        <taxon>Pseudomonadati</taxon>
        <taxon>Pseudomonadota</taxon>
        <taxon>Alphaproteobacteria</taxon>
        <taxon>Sphingomonadales</taxon>
        <taxon>Sphingomonadaceae</taxon>
        <taxon>Sphingomonas</taxon>
    </lineage>
</organism>
<protein>
    <recommendedName>
        <fullName evidence="2">Alginate export domain-containing protein</fullName>
    </recommendedName>
</protein>
<dbReference type="InterPro" id="IPR023614">
    <property type="entry name" value="Porin_dom_sf"/>
</dbReference>
<dbReference type="AlphaFoldDB" id="A0A7W9EIE8"/>
<keyword evidence="1" id="KW-0732">Signal</keyword>
<keyword evidence="4" id="KW-1185">Reference proteome</keyword>
<evidence type="ECO:0000256" key="1">
    <source>
        <dbReference type="SAM" id="SignalP"/>
    </source>
</evidence>
<gene>
    <name evidence="3" type="ORF">FHR19_001185</name>
</gene>
<dbReference type="Gene3D" id="2.40.160.10">
    <property type="entry name" value="Porin"/>
    <property type="match status" value="1"/>
</dbReference>
<evidence type="ECO:0000313" key="3">
    <source>
        <dbReference type="EMBL" id="MBB5697860.1"/>
    </source>
</evidence>
<sequence>MLRALAVLAVLVGTPASAQEIAIKPSIDARLRYEHVDQADLPRSADALTLRLRPGIIAEHGPWSALVEGEAVAALVDRYNDGLNMRPGYPTVPDPENIELNRLQLRYAGPNVTATAGRQRITLADDRFVAAAPWRQSEQTFDAARVQLGKGAAPRLDLSYAWSVRTVYGRDGYGARPTSIGGDNLFALASIGGPRATLSAFAYLVDQDAAAVQNFALSSQTWGLRANGKLPLARDLSLTYTATAARQSDWHRNPNDYAATYALAEAVLGRGGWTAGLGGELLGADRGIALTSVQAPLGAAFKFNGWAGKFATTPPDGVRDYYATLGHSWKQVGAFGSIALTAAGHHFTSDRLVHPYGDELDLLVLAKRGPFQFSARWAHYLADGFAADTDKFWLEIDWLR</sequence>
<dbReference type="InterPro" id="IPR025388">
    <property type="entry name" value="Alginate_export_dom"/>
</dbReference>
<dbReference type="Proteomes" id="UP000557739">
    <property type="component" value="Unassembled WGS sequence"/>
</dbReference>
<name>A0A7W9EIE8_9SPHN</name>
<accession>A0A7W9EIE8</accession>
<reference evidence="3 4" key="1">
    <citation type="submission" date="2020-08" db="EMBL/GenBank/DDBJ databases">
        <title>Genomic Encyclopedia of Type Strains, Phase IV (KMG-IV): sequencing the most valuable type-strain genomes for metagenomic binning, comparative biology and taxonomic classification.</title>
        <authorList>
            <person name="Goeker M."/>
        </authorList>
    </citation>
    <scope>NUCLEOTIDE SEQUENCE [LARGE SCALE GENOMIC DNA]</scope>
    <source>
        <strain evidence="3 4">DSM 27244</strain>
    </source>
</reference>
<evidence type="ECO:0000259" key="2">
    <source>
        <dbReference type="Pfam" id="PF13372"/>
    </source>
</evidence>